<feature type="region of interest" description="Disordered" evidence="11">
    <location>
        <begin position="1706"/>
        <end position="1725"/>
    </location>
</feature>
<evidence type="ECO:0000259" key="12">
    <source>
        <dbReference type="PROSITE" id="PS50013"/>
    </source>
</evidence>
<evidence type="ECO:0000256" key="5">
    <source>
        <dbReference type="ARBA" id="ARBA00022771"/>
    </source>
</evidence>
<dbReference type="Gramene" id="Pp3c14_2650V3.2">
    <property type="protein sequence ID" value="Pp3c14_2650V3.2"/>
    <property type="gene ID" value="Pp3c14_2650"/>
</dbReference>
<dbReference type="GO" id="GO:0140658">
    <property type="term" value="F:ATP-dependent chromatin remodeler activity"/>
    <property type="evidence" value="ECO:0000318"/>
    <property type="project" value="GO_Central"/>
</dbReference>
<keyword evidence="4" id="KW-0547">Nucleotide-binding</keyword>
<dbReference type="InterPro" id="IPR016197">
    <property type="entry name" value="Chromo-like_dom_sf"/>
</dbReference>
<evidence type="ECO:0000259" key="14">
    <source>
        <dbReference type="PROSITE" id="PS51192"/>
    </source>
</evidence>
<dbReference type="GO" id="GO:0000785">
    <property type="term" value="C:chromatin"/>
    <property type="evidence" value="ECO:0000318"/>
    <property type="project" value="GO_Central"/>
</dbReference>
<evidence type="ECO:0000256" key="6">
    <source>
        <dbReference type="ARBA" id="ARBA00022801"/>
    </source>
</evidence>
<evidence type="ECO:0008006" key="18">
    <source>
        <dbReference type="Google" id="ProtNLM"/>
    </source>
</evidence>
<accession>A0A7I4ATJ7</accession>
<feature type="domain" description="PHD-type" evidence="13">
    <location>
        <begin position="391"/>
        <end position="443"/>
    </location>
</feature>
<keyword evidence="9" id="KW-0539">Nucleus</keyword>
<dbReference type="PANTHER" id="PTHR45623:SF33">
    <property type="entry name" value="OS01G0881000 PROTEIN"/>
    <property type="match status" value="1"/>
</dbReference>
<evidence type="ECO:0000313" key="17">
    <source>
        <dbReference type="Proteomes" id="UP000006727"/>
    </source>
</evidence>
<keyword evidence="7" id="KW-0862">Zinc</keyword>
<dbReference type="EnsemblPlants" id="Pp3c14_2650V3.2">
    <property type="protein sequence ID" value="Pp3c14_2650V3.2"/>
    <property type="gene ID" value="Pp3c14_2650"/>
</dbReference>
<dbReference type="GO" id="GO:0008270">
    <property type="term" value="F:zinc ion binding"/>
    <property type="evidence" value="ECO:0007669"/>
    <property type="project" value="UniProtKB-KW"/>
</dbReference>
<dbReference type="InterPro" id="IPR000330">
    <property type="entry name" value="SNF2_N"/>
</dbReference>
<dbReference type="Pfam" id="PF00628">
    <property type="entry name" value="PHD"/>
    <property type="match status" value="1"/>
</dbReference>
<evidence type="ECO:0000256" key="10">
    <source>
        <dbReference type="PROSITE-ProRule" id="PRU00146"/>
    </source>
</evidence>
<proteinExistence type="predicted"/>
<dbReference type="PROSITE" id="PS01359">
    <property type="entry name" value="ZF_PHD_1"/>
    <property type="match status" value="1"/>
</dbReference>
<feature type="domain" description="Chromo" evidence="12">
    <location>
        <begin position="469"/>
        <end position="539"/>
    </location>
</feature>
<dbReference type="InterPro" id="IPR019787">
    <property type="entry name" value="Znf_PHD-finger"/>
</dbReference>
<evidence type="ECO:0000256" key="3">
    <source>
        <dbReference type="ARBA" id="ARBA00022737"/>
    </source>
</evidence>
<dbReference type="PROSITE" id="PS51192">
    <property type="entry name" value="HELICASE_ATP_BIND_1"/>
    <property type="match status" value="1"/>
</dbReference>
<dbReference type="CDD" id="cd18793">
    <property type="entry name" value="SF2_C_SNF"/>
    <property type="match status" value="1"/>
</dbReference>
<dbReference type="SUPFAM" id="SSF52540">
    <property type="entry name" value="P-loop containing nucleoside triphosphate hydrolases"/>
    <property type="match status" value="2"/>
</dbReference>
<dbReference type="InterPro" id="IPR049730">
    <property type="entry name" value="SNF2/RAD54-like_C"/>
</dbReference>
<feature type="region of interest" description="Disordered" evidence="11">
    <location>
        <begin position="303"/>
        <end position="327"/>
    </location>
</feature>
<evidence type="ECO:0000256" key="8">
    <source>
        <dbReference type="ARBA" id="ARBA00022840"/>
    </source>
</evidence>
<evidence type="ECO:0000313" key="16">
    <source>
        <dbReference type="EnsemblPlants" id="Pp3c14_2650V3.2"/>
    </source>
</evidence>
<feature type="compositionally biased region" description="Acidic residues" evidence="11">
    <location>
        <begin position="245"/>
        <end position="255"/>
    </location>
</feature>
<reference evidence="16 17" key="1">
    <citation type="journal article" date="2008" name="Science">
        <title>The Physcomitrella genome reveals evolutionary insights into the conquest of land by plants.</title>
        <authorList>
            <person name="Rensing S."/>
            <person name="Lang D."/>
            <person name="Zimmer A."/>
            <person name="Terry A."/>
            <person name="Salamov A."/>
            <person name="Shapiro H."/>
            <person name="Nishiyama T."/>
            <person name="Perroud P.-F."/>
            <person name="Lindquist E."/>
            <person name="Kamisugi Y."/>
            <person name="Tanahashi T."/>
            <person name="Sakakibara K."/>
            <person name="Fujita T."/>
            <person name="Oishi K."/>
            <person name="Shin-I T."/>
            <person name="Kuroki Y."/>
            <person name="Toyoda A."/>
            <person name="Suzuki Y."/>
            <person name="Hashimoto A."/>
            <person name="Yamaguchi K."/>
            <person name="Sugano A."/>
            <person name="Kohara Y."/>
            <person name="Fujiyama A."/>
            <person name="Anterola A."/>
            <person name="Aoki S."/>
            <person name="Ashton N."/>
            <person name="Barbazuk W.B."/>
            <person name="Barker E."/>
            <person name="Bennetzen J."/>
            <person name="Bezanilla M."/>
            <person name="Blankenship R."/>
            <person name="Cho S.H."/>
            <person name="Dutcher S."/>
            <person name="Estelle M."/>
            <person name="Fawcett J.A."/>
            <person name="Gundlach H."/>
            <person name="Hanada K."/>
            <person name="Heyl A."/>
            <person name="Hicks K.A."/>
            <person name="Hugh J."/>
            <person name="Lohr M."/>
            <person name="Mayer K."/>
            <person name="Melkozernov A."/>
            <person name="Murata T."/>
            <person name="Nelson D."/>
            <person name="Pils B."/>
            <person name="Prigge M."/>
            <person name="Reiss B."/>
            <person name="Renner T."/>
            <person name="Rombauts S."/>
            <person name="Rushton P."/>
            <person name="Sanderfoot A."/>
            <person name="Schween G."/>
            <person name="Shiu S.-H."/>
            <person name="Stueber K."/>
            <person name="Theodoulou F.L."/>
            <person name="Tu H."/>
            <person name="Van de Peer Y."/>
            <person name="Verrier P.J."/>
            <person name="Waters E."/>
            <person name="Wood A."/>
            <person name="Yang L."/>
            <person name="Cove D."/>
            <person name="Cuming A."/>
            <person name="Hasebe M."/>
            <person name="Lucas S."/>
            <person name="Mishler D.B."/>
            <person name="Reski R."/>
            <person name="Grigoriev I."/>
            <person name="Quatrano R.S."/>
            <person name="Boore J.L."/>
        </authorList>
    </citation>
    <scope>NUCLEOTIDE SEQUENCE [LARGE SCALE GENOMIC DNA]</scope>
    <source>
        <strain evidence="16 17">cv. Gransden 2004</strain>
    </source>
</reference>
<dbReference type="InterPro" id="IPR000953">
    <property type="entry name" value="Chromo/chromo_shadow_dom"/>
</dbReference>
<dbReference type="Pfam" id="PF00271">
    <property type="entry name" value="Helicase_C"/>
    <property type="match status" value="1"/>
</dbReference>
<dbReference type="Proteomes" id="UP000006727">
    <property type="component" value="Chromosome 14"/>
</dbReference>
<dbReference type="InterPro" id="IPR013083">
    <property type="entry name" value="Znf_RING/FYVE/PHD"/>
</dbReference>
<dbReference type="InterPro" id="IPR001965">
    <property type="entry name" value="Znf_PHD"/>
</dbReference>
<dbReference type="InParanoid" id="A0A7I4ATJ7"/>
<keyword evidence="8" id="KW-0067">ATP-binding</keyword>
<feature type="domain" description="Helicase ATP-binding" evidence="14">
    <location>
        <begin position="661"/>
        <end position="830"/>
    </location>
</feature>
<dbReference type="Pfam" id="PF00385">
    <property type="entry name" value="Chromo"/>
    <property type="match status" value="2"/>
</dbReference>
<evidence type="ECO:0000259" key="15">
    <source>
        <dbReference type="PROSITE" id="PS51194"/>
    </source>
</evidence>
<evidence type="ECO:0000256" key="2">
    <source>
        <dbReference type="ARBA" id="ARBA00022723"/>
    </source>
</evidence>
<feature type="compositionally biased region" description="Polar residues" evidence="11">
    <location>
        <begin position="133"/>
        <end position="146"/>
    </location>
</feature>
<dbReference type="GO" id="GO:0003682">
    <property type="term" value="F:chromatin binding"/>
    <property type="evidence" value="ECO:0000318"/>
    <property type="project" value="GO_Central"/>
</dbReference>
<dbReference type="PROSITE" id="PS50013">
    <property type="entry name" value="CHROMO_2"/>
    <property type="match status" value="2"/>
</dbReference>
<dbReference type="GO" id="GO:0042393">
    <property type="term" value="F:histone binding"/>
    <property type="evidence" value="ECO:0000318"/>
    <property type="project" value="GO_Central"/>
</dbReference>
<dbReference type="PROSITE" id="PS50016">
    <property type="entry name" value="ZF_PHD_2"/>
    <property type="match status" value="1"/>
</dbReference>
<feature type="compositionally biased region" description="Basic residues" evidence="11">
    <location>
        <begin position="148"/>
        <end position="157"/>
    </location>
</feature>
<feature type="compositionally biased region" description="Basic and acidic residues" evidence="11">
    <location>
        <begin position="158"/>
        <end position="173"/>
    </location>
</feature>
<dbReference type="PANTHER" id="PTHR45623">
    <property type="entry name" value="CHROMODOMAIN-HELICASE-DNA-BINDING PROTEIN 3-RELATED-RELATED"/>
    <property type="match status" value="1"/>
</dbReference>
<dbReference type="SMART" id="SM00249">
    <property type="entry name" value="PHD"/>
    <property type="match status" value="1"/>
</dbReference>
<dbReference type="InterPro" id="IPR038718">
    <property type="entry name" value="SNF2-like_sf"/>
</dbReference>
<dbReference type="Gene3D" id="3.40.50.10810">
    <property type="entry name" value="Tandem AAA-ATPase domain"/>
    <property type="match status" value="1"/>
</dbReference>
<evidence type="ECO:0000256" key="9">
    <source>
        <dbReference type="ARBA" id="ARBA00023242"/>
    </source>
</evidence>
<dbReference type="InterPro" id="IPR019786">
    <property type="entry name" value="Zinc_finger_PHD-type_CS"/>
</dbReference>
<evidence type="ECO:0000256" key="11">
    <source>
        <dbReference type="SAM" id="MobiDB-lite"/>
    </source>
</evidence>
<dbReference type="GO" id="GO:0006338">
    <property type="term" value="P:chromatin remodeling"/>
    <property type="evidence" value="ECO:0000318"/>
    <property type="project" value="GO_Central"/>
</dbReference>
<dbReference type="Pfam" id="PF00176">
    <property type="entry name" value="SNF2-rel_dom"/>
    <property type="match status" value="1"/>
</dbReference>
<feature type="compositionally biased region" description="Basic and acidic residues" evidence="11">
    <location>
        <begin position="232"/>
        <end position="244"/>
    </location>
</feature>
<comment type="subcellular location">
    <subcellularLocation>
        <location evidence="1">Nucleus</location>
    </subcellularLocation>
</comment>
<dbReference type="InterPro" id="IPR001650">
    <property type="entry name" value="Helicase_C-like"/>
</dbReference>
<keyword evidence="2" id="KW-0479">Metal-binding</keyword>
<dbReference type="SMART" id="SM00487">
    <property type="entry name" value="DEXDc"/>
    <property type="match status" value="1"/>
</dbReference>
<protein>
    <recommendedName>
        <fullName evidence="18">SNF2 family DNA-dependent ATPase</fullName>
    </recommendedName>
</protein>
<dbReference type="SMART" id="SM00490">
    <property type="entry name" value="HELICc"/>
    <property type="match status" value="1"/>
</dbReference>
<dbReference type="PROSITE" id="PS51194">
    <property type="entry name" value="HELICASE_CTER"/>
    <property type="match status" value="1"/>
</dbReference>
<dbReference type="InterPro" id="IPR023780">
    <property type="entry name" value="Chromo_domain"/>
</dbReference>
<dbReference type="CDD" id="cd17919">
    <property type="entry name" value="DEXHc_Snf"/>
    <property type="match status" value="1"/>
</dbReference>
<reference evidence="16" key="3">
    <citation type="submission" date="2020-12" db="UniProtKB">
        <authorList>
            <consortium name="EnsemblPlants"/>
        </authorList>
    </citation>
    <scope>IDENTIFICATION</scope>
</reference>
<keyword evidence="17" id="KW-1185">Reference proteome</keyword>
<feature type="compositionally biased region" description="Polar residues" evidence="11">
    <location>
        <begin position="1771"/>
        <end position="1815"/>
    </location>
</feature>
<dbReference type="SMART" id="SM00298">
    <property type="entry name" value="CHROMO"/>
    <property type="match status" value="2"/>
</dbReference>
<sequence>MEYVGKCNYDLACQLWTNLSTPWCTAKKRSEVFYFVAAMARAFAILGNRQSGERTGKGMMSEQVKDGLSDRLRRDVYEGYYGADVEEDKSNVEPENSLDITGKDHCGQKGNKRTSRISRDAEEDGKTEDSCGVGNSPQPMSGTPQPKNAKRSRITKRRMPDHEERNSEEEHTGDISGDAELATSKVKQGLKEIQSALRTGNVPDNKTNIGARSSFTRSAKVTGSSVQPKIGDNQRRLRHIKEVEPSENEGLDDESSGAGSSDGTFSDSSQESDRGKHAKSITRTRVSKRKSDEIVSCFEKKVRRRGSRLGNSGPGKSSREARSEVNGDFVMEGNIDVSSCNENDKGIIDGKINGISGDNCAQYHMKQRFSKKGEVSRIKQKPQRDGNSLDEEVCSVCEFAGAADSMLLCDGETCDEAFHLFCLKFPLQAIPEGDWLCPLCLYVERAKEAIGTIVKRTSKLRTRMIPPLKKIEGIFGFRKGPSLAEGEGQKQRKLQYLVKWCSLSHRHDTWVPEEWLLFADKTRLATYQRKSSVGDGEEMSDERRPEWVQIDRIIASRNQDNDCVPSSPVAWEAPGLNSSRKEYLVKWTNIEYNGSTWEEENNHEDMQEAISKFIERHNLAEKRACTDQADQVIAPAITEQPKYISGGVLHDYQLQGLKWLLSNFQQRKSVILADEMGLGKTIQAVSFIMALKYENLSNKPVLVIGPKSTLVGWEQEFGQWGADLNTVIYQGDKESRTMIRNYEFFTREKIPLFDVLVTSYDLAMLDSSLLEKMDWACIIVDEGHRVKNTRSKLGILLRRQKADFRLLLTGTPVQNTLTELFALLHFLDPVEFPDPERSAQEFSQVDALSGAGSKGEGGVDQQVSRLHKLLTPRMLRRLKADVMQGMIPGKKYVEVLCALTPLQRHLYGAILKKNYKQLNRGNTTGKKRSLNFILMDLKMVCNHPYLFPGKEPEHGDADELFRLLITASGKLQVLAKLLPRLKEGGHRVLLFSQMKSMLDILEDFLSHLDYKFCRIDGSTPASGRQKQIADFNSANSDVFIFLISTRAGGLGINLPSADTVIIYDPDFNPFVDLQAQARAHRIGQRNVVLVYQLITKCSVEEKITERSRQKLAMENLVMSSSEKDTAEDVNTLLLHGARKVLEQYDVECTSVKWTDEKIELLLNRDISDTKEMEDGAGYLGTVQEPGGMLGALPLEGSPLKTGLEWDDLLGKLAEQDMEAEEAKLGRGKRQRRKIQYKFEPNINAHEDEEGEGNAFEGDPTCSGAPASSSGSDSDVSLDDKKMTGTRGPYLTKVKSMKEEQGVSSLPPQQHPGPGASELPKPDSSTSIPLVLPKHFQPSEVISPRPSLVHINEPSAILPTYCTPSLSPWSSPHLPQTTSAVVSSNNQSPGLNYAGFSISYPHTWNEMSASAGSFQSSKASWEYSAPRFHGLSGASVSLPQPLQPLQSPLSCPKELPIPPARSLVHGPAPHYVASHKVSESLSPKDLKITLTSSIMQQGTSPKELKVTSTSTSIQPERKPHKSPMVQTAILEIDRRYLSSPLEPNVMPFPMPKSHSLPYKTNIRPVDVVAPQEGTTFRGVFSQVSNERASNPEYLSLAEVLRQTGSHLSSSQASPTFTALQDAKGLSLEEVLRQTGSPLSRSQASPRTMVLPDAKGLSLEDVLRKTGSTLTATKRASTTGTSSQLFEEAKNMSLQDVLRRTGATNIPTEELNKRAVPSAPGAPSQLLQDTTKMSLEEVLRQTGSKLIAPKRAVSPKHPVPHKDAVELLVPQGSLPQNDSSSTETNQSKSAVIPSSSQVSLDAKSNSSQAVTQKNSNPLAGIRQIVSSQTPSQVLSETQISLSIQSAPLCPKIEAEHEV</sequence>
<dbReference type="Gene3D" id="3.30.40.10">
    <property type="entry name" value="Zinc/RING finger domain, C3HC4 (zinc finger)"/>
    <property type="match status" value="1"/>
</dbReference>
<dbReference type="Gene3D" id="2.40.50.40">
    <property type="match status" value="2"/>
</dbReference>
<keyword evidence="3" id="KW-0677">Repeat</keyword>
<evidence type="ECO:0000256" key="7">
    <source>
        <dbReference type="ARBA" id="ARBA00022833"/>
    </source>
</evidence>
<dbReference type="Gene3D" id="3.40.50.300">
    <property type="entry name" value="P-loop containing nucleotide triphosphate hydrolases"/>
    <property type="match status" value="1"/>
</dbReference>
<dbReference type="GO" id="GO:0005524">
    <property type="term" value="F:ATP binding"/>
    <property type="evidence" value="ECO:0007669"/>
    <property type="project" value="UniProtKB-KW"/>
</dbReference>
<keyword evidence="6" id="KW-0378">Hydrolase</keyword>
<feature type="compositionally biased region" description="Polar residues" evidence="11">
    <location>
        <begin position="1498"/>
        <end position="1513"/>
    </location>
</feature>
<feature type="region of interest" description="Disordered" evidence="11">
    <location>
        <begin position="1237"/>
        <end position="1329"/>
    </location>
</feature>
<dbReference type="InterPro" id="IPR014001">
    <property type="entry name" value="Helicase_ATP-bd"/>
</dbReference>
<name>A0A7I4ATJ7_PHYPA</name>
<feature type="region of interest" description="Disordered" evidence="11">
    <location>
        <begin position="1498"/>
        <end position="1523"/>
    </location>
</feature>
<dbReference type="InterPro" id="IPR027417">
    <property type="entry name" value="P-loop_NTPase"/>
</dbReference>
<evidence type="ECO:0000259" key="13">
    <source>
        <dbReference type="PROSITE" id="PS50016"/>
    </source>
</evidence>
<dbReference type="GO" id="GO:0005634">
    <property type="term" value="C:nucleus"/>
    <property type="evidence" value="ECO:0000318"/>
    <property type="project" value="GO_Central"/>
</dbReference>
<evidence type="ECO:0000256" key="1">
    <source>
        <dbReference type="ARBA" id="ARBA00004123"/>
    </source>
</evidence>
<feature type="region of interest" description="Disordered" evidence="11">
    <location>
        <begin position="85"/>
        <end position="287"/>
    </location>
</feature>
<keyword evidence="5 10" id="KW-0863">Zinc-finger</keyword>
<evidence type="ECO:0000256" key="4">
    <source>
        <dbReference type="ARBA" id="ARBA00022741"/>
    </source>
</evidence>
<dbReference type="GO" id="GO:0016887">
    <property type="term" value="F:ATP hydrolysis activity"/>
    <property type="evidence" value="ECO:0000318"/>
    <property type="project" value="GO_Central"/>
</dbReference>
<dbReference type="SUPFAM" id="SSF54160">
    <property type="entry name" value="Chromo domain-like"/>
    <property type="match status" value="2"/>
</dbReference>
<feature type="compositionally biased region" description="Basic residues" evidence="11">
    <location>
        <begin position="276"/>
        <end position="287"/>
    </location>
</feature>
<reference evidence="16 17" key="2">
    <citation type="journal article" date="2018" name="Plant J.">
        <title>The Physcomitrella patens chromosome-scale assembly reveals moss genome structure and evolution.</title>
        <authorList>
            <person name="Lang D."/>
            <person name="Ullrich K.K."/>
            <person name="Murat F."/>
            <person name="Fuchs J."/>
            <person name="Jenkins J."/>
            <person name="Haas F.B."/>
            <person name="Piednoel M."/>
            <person name="Gundlach H."/>
            <person name="Van Bel M."/>
            <person name="Meyberg R."/>
            <person name="Vives C."/>
            <person name="Morata J."/>
            <person name="Symeonidi A."/>
            <person name="Hiss M."/>
            <person name="Muchero W."/>
            <person name="Kamisugi Y."/>
            <person name="Saleh O."/>
            <person name="Blanc G."/>
            <person name="Decker E.L."/>
            <person name="van Gessel N."/>
            <person name="Grimwood J."/>
            <person name="Hayes R.D."/>
            <person name="Graham S.W."/>
            <person name="Gunter L.E."/>
            <person name="McDaniel S.F."/>
            <person name="Hoernstein S.N.W."/>
            <person name="Larsson A."/>
            <person name="Li F.W."/>
            <person name="Perroud P.F."/>
            <person name="Phillips J."/>
            <person name="Ranjan P."/>
            <person name="Rokshar D.S."/>
            <person name="Rothfels C.J."/>
            <person name="Schneider L."/>
            <person name="Shu S."/>
            <person name="Stevenson D.W."/>
            <person name="Thummler F."/>
            <person name="Tillich M."/>
            <person name="Villarreal Aguilar J.C."/>
            <person name="Widiez T."/>
            <person name="Wong G.K."/>
            <person name="Wymore A."/>
            <person name="Zhang Y."/>
            <person name="Zimmer A.D."/>
            <person name="Quatrano R.S."/>
            <person name="Mayer K.F.X."/>
            <person name="Goodstein D."/>
            <person name="Casacuberta J.M."/>
            <person name="Vandepoele K."/>
            <person name="Reski R."/>
            <person name="Cuming A.C."/>
            <person name="Tuskan G.A."/>
            <person name="Maumus F."/>
            <person name="Salse J."/>
            <person name="Schmutz J."/>
            <person name="Rensing S.A."/>
        </authorList>
    </citation>
    <scope>NUCLEOTIDE SEQUENCE [LARGE SCALE GENOMIC DNA]</scope>
    <source>
        <strain evidence="16 17">cv. Gransden 2004</strain>
    </source>
</reference>
<organism evidence="16 17">
    <name type="scientific">Physcomitrium patens</name>
    <name type="common">Spreading-leaved earth moss</name>
    <name type="synonym">Physcomitrella patens</name>
    <dbReference type="NCBI Taxonomy" id="3218"/>
    <lineage>
        <taxon>Eukaryota</taxon>
        <taxon>Viridiplantae</taxon>
        <taxon>Streptophyta</taxon>
        <taxon>Embryophyta</taxon>
        <taxon>Bryophyta</taxon>
        <taxon>Bryophytina</taxon>
        <taxon>Bryopsida</taxon>
        <taxon>Funariidae</taxon>
        <taxon>Funariales</taxon>
        <taxon>Funariaceae</taxon>
        <taxon>Physcomitrium</taxon>
    </lineage>
</organism>
<feature type="region of interest" description="Disordered" evidence="11">
    <location>
        <begin position="1769"/>
        <end position="1821"/>
    </location>
</feature>
<feature type="domain" description="Helicase C-terminal" evidence="15">
    <location>
        <begin position="973"/>
        <end position="1124"/>
    </location>
</feature>
<feature type="domain" description="Chromo" evidence="12">
    <location>
        <begin position="548"/>
        <end position="625"/>
    </location>
</feature>
<dbReference type="GO" id="GO:0003677">
    <property type="term" value="F:DNA binding"/>
    <property type="evidence" value="ECO:0000318"/>
    <property type="project" value="GO_Central"/>
</dbReference>
<dbReference type="EMBL" id="ABEU02000014">
    <property type="status" value="NOT_ANNOTATED_CDS"/>
    <property type="molecule type" value="Genomic_DNA"/>
</dbReference>
<feature type="compositionally biased region" description="Polar residues" evidence="11">
    <location>
        <begin position="196"/>
        <end position="227"/>
    </location>
</feature>